<dbReference type="InterPro" id="IPR003439">
    <property type="entry name" value="ABC_transporter-like_ATP-bd"/>
</dbReference>
<dbReference type="InterPro" id="IPR051309">
    <property type="entry name" value="ABCF_ATPase"/>
</dbReference>
<keyword evidence="1" id="KW-0677">Repeat</keyword>
<dbReference type="InterPro" id="IPR032781">
    <property type="entry name" value="ABC_tran_Xtn"/>
</dbReference>
<comment type="similarity">
    <text evidence="4">Belongs to the ABC transporter superfamily. ABCF family. YbiT subfamily.</text>
</comment>
<evidence type="ECO:0000313" key="9">
    <source>
        <dbReference type="Proteomes" id="UP000243525"/>
    </source>
</evidence>
<evidence type="ECO:0000256" key="6">
    <source>
        <dbReference type="SAM" id="Coils"/>
    </source>
</evidence>
<dbReference type="PANTHER" id="PTHR42855:SF2">
    <property type="entry name" value="DRUG RESISTANCE ABC TRANSPORTER,ATP-BINDING PROTEIN"/>
    <property type="match status" value="1"/>
</dbReference>
<accession>A0A2T5C0H2</accession>
<evidence type="ECO:0000313" key="8">
    <source>
        <dbReference type="EMBL" id="PTN08115.1"/>
    </source>
</evidence>
<evidence type="ECO:0000256" key="1">
    <source>
        <dbReference type="ARBA" id="ARBA00022737"/>
    </source>
</evidence>
<dbReference type="AlphaFoldDB" id="A0A2T5C0H2"/>
<comment type="caution">
    <text evidence="8">The sequence shown here is derived from an EMBL/GenBank/DDBJ whole genome shotgun (WGS) entry which is preliminary data.</text>
</comment>
<dbReference type="InterPro" id="IPR037118">
    <property type="entry name" value="Val-tRNA_synth_C_sf"/>
</dbReference>
<dbReference type="SMART" id="SM00382">
    <property type="entry name" value="AAA"/>
    <property type="match status" value="2"/>
</dbReference>
<dbReference type="GO" id="GO:0005524">
    <property type="term" value="F:ATP binding"/>
    <property type="evidence" value="ECO:0007669"/>
    <property type="project" value="UniProtKB-KW"/>
</dbReference>
<dbReference type="SUPFAM" id="SSF52540">
    <property type="entry name" value="P-loop containing nucleoside triphosphate hydrolases"/>
    <property type="match status" value="2"/>
</dbReference>
<keyword evidence="9" id="KW-1185">Reference proteome</keyword>
<evidence type="ECO:0000259" key="7">
    <source>
        <dbReference type="PROSITE" id="PS50893"/>
    </source>
</evidence>
<dbReference type="InterPro" id="IPR017871">
    <property type="entry name" value="ABC_transporter-like_CS"/>
</dbReference>
<evidence type="ECO:0000256" key="2">
    <source>
        <dbReference type="ARBA" id="ARBA00022741"/>
    </source>
</evidence>
<dbReference type="Pfam" id="PF12848">
    <property type="entry name" value="ABC_tran_Xtn"/>
    <property type="match status" value="1"/>
</dbReference>
<dbReference type="PROSITE" id="PS00211">
    <property type="entry name" value="ABC_TRANSPORTER_1"/>
    <property type="match status" value="2"/>
</dbReference>
<name>A0A2T5C0H2_9BACT</name>
<dbReference type="GO" id="GO:0016887">
    <property type="term" value="F:ATP hydrolysis activity"/>
    <property type="evidence" value="ECO:0007669"/>
    <property type="project" value="InterPro"/>
</dbReference>
<gene>
    <name evidence="8" type="ORF">C8N47_1101</name>
</gene>
<dbReference type="InterPro" id="IPR003593">
    <property type="entry name" value="AAA+_ATPase"/>
</dbReference>
<proteinExistence type="inferred from homology"/>
<dbReference type="FunFam" id="3.40.50.300:FF:000011">
    <property type="entry name" value="Putative ABC transporter ATP-binding component"/>
    <property type="match status" value="1"/>
</dbReference>
<dbReference type="InterPro" id="IPR027417">
    <property type="entry name" value="P-loop_NTPase"/>
</dbReference>
<dbReference type="Pfam" id="PF00005">
    <property type="entry name" value="ABC_tran"/>
    <property type="match status" value="2"/>
</dbReference>
<dbReference type="PROSITE" id="PS50893">
    <property type="entry name" value="ABC_TRANSPORTER_2"/>
    <property type="match status" value="2"/>
</dbReference>
<dbReference type="FunFam" id="3.40.50.300:FF:000070">
    <property type="entry name" value="Putative ABC transporter ATP-binding component"/>
    <property type="match status" value="1"/>
</dbReference>
<sequence length="652" mass="74511">MISVDQLVVSFGGFDLFKGVSFLVAPKDRIGLTGKNGAGKSTLLKILAGKQLPSEGTVSSPKDTRVGYLPQHMVVDNTKTVFDETKTAFDEILSLKAEIDHLNHEIATREDYESDSYMQLINRVTDLNDRYLMVGGTNMEGEIEQTLKGLGFERKDFTRQTSEFSGGWRMRIELAKILLRKPDVFLLDEPTNHLDIESIQWLEDFLANYNGAVVLVSHDRAFLDNVTNRTIEISLGKIYDYKANYTRYLELRKEHRETQLAAYRNQQKLIEETEQFIERFRYKATKAVQVQSRTKMLEKLDRIEVDDEDNSRLNIKFPPAIRSGTIVAECKHLSKSYGDLEVLNDIDLIIERGEKVAFVGKNGEGKTTLARVILGELEHTGELKIGHNVKVGYFAQNQAQKLDENLTVLETIDQIAVGDIRTRIRDILGAFMFSGEDVDKKVKVLSGGERMRLAMIKLMLEPVNFLVLDEPTNHLDIRSKEMLKNALADYDGTVLVVSHDREFLDGLVNCVYEFKHKKVKQHLGGIYDFLQKKKLESLKELEQKTKPGANNAAKTVVAAPAADDNKLSYEERKEINKQISRLEKSVEQSENDIARIEDEIATMDQQMANPEMLNDASIFEKYDQLKQELEKVMEQWTEYTEEYEGLLKQKTW</sequence>
<evidence type="ECO:0000256" key="5">
    <source>
        <dbReference type="ARBA" id="ARBA00074044"/>
    </source>
</evidence>
<evidence type="ECO:0000256" key="4">
    <source>
        <dbReference type="ARBA" id="ARBA00061551"/>
    </source>
</evidence>
<feature type="coiled-coil region" evidence="6">
    <location>
        <begin position="572"/>
        <end position="642"/>
    </location>
</feature>
<feature type="domain" description="ABC transporter" evidence="7">
    <location>
        <begin position="2"/>
        <end position="260"/>
    </location>
</feature>
<keyword evidence="6" id="KW-0175">Coiled coil</keyword>
<dbReference type="Gene3D" id="1.10.287.380">
    <property type="entry name" value="Valyl-tRNA synthetase, C-terminal domain"/>
    <property type="match status" value="1"/>
</dbReference>
<dbReference type="RefSeq" id="WP_107822572.1">
    <property type="nucleotide sequence ID" value="NZ_OY782574.1"/>
</dbReference>
<keyword evidence="2" id="KW-0547">Nucleotide-binding</keyword>
<dbReference type="Proteomes" id="UP000243525">
    <property type="component" value="Unassembled WGS sequence"/>
</dbReference>
<protein>
    <recommendedName>
        <fullName evidence="5">Probable ATP-binding protein YbiT</fullName>
    </recommendedName>
</protein>
<evidence type="ECO:0000256" key="3">
    <source>
        <dbReference type="ARBA" id="ARBA00022840"/>
    </source>
</evidence>
<reference evidence="8 9" key="1">
    <citation type="submission" date="2018-04" db="EMBL/GenBank/DDBJ databases">
        <title>Genomic Encyclopedia of Archaeal and Bacterial Type Strains, Phase II (KMG-II): from individual species to whole genera.</title>
        <authorList>
            <person name="Goeker M."/>
        </authorList>
    </citation>
    <scope>NUCLEOTIDE SEQUENCE [LARGE SCALE GENOMIC DNA]</scope>
    <source>
        <strain evidence="8 9">DSM 28823</strain>
    </source>
</reference>
<feature type="domain" description="ABC transporter" evidence="7">
    <location>
        <begin position="328"/>
        <end position="541"/>
    </location>
</feature>
<dbReference type="PANTHER" id="PTHR42855">
    <property type="entry name" value="ABC TRANSPORTER ATP-BINDING SUBUNIT"/>
    <property type="match status" value="1"/>
</dbReference>
<dbReference type="OrthoDB" id="1521973at2"/>
<keyword evidence="3 8" id="KW-0067">ATP-binding</keyword>
<dbReference type="EMBL" id="QAAD01000010">
    <property type="protein sequence ID" value="PTN08115.1"/>
    <property type="molecule type" value="Genomic_DNA"/>
</dbReference>
<dbReference type="Gene3D" id="3.40.50.300">
    <property type="entry name" value="P-loop containing nucleotide triphosphate hydrolases"/>
    <property type="match status" value="2"/>
</dbReference>
<dbReference type="CDD" id="cd03221">
    <property type="entry name" value="ABCF_EF-3"/>
    <property type="match status" value="2"/>
</dbReference>
<organism evidence="8 9">
    <name type="scientific">Mangrovibacterium marinum</name>
    <dbReference type="NCBI Taxonomy" id="1639118"/>
    <lineage>
        <taxon>Bacteria</taxon>
        <taxon>Pseudomonadati</taxon>
        <taxon>Bacteroidota</taxon>
        <taxon>Bacteroidia</taxon>
        <taxon>Marinilabiliales</taxon>
        <taxon>Prolixibacteraceae</taxon>
        <taxon>Mangrovibacterium</taxon>
    </lineage>
</organism>